<evidence type="ECO:0000313" key="20">
    <source>
        <dbReference type="Proteomes" id="UP000187203"/>
    </source>
</evidence>
<dbReference type="CDD" id="cd00879">
    <property type="entry name" value="Sar1"/>
    <property type="match status" value="2"/>
</dbReference>
<evidence type="ECO:0000256" key="4">
    <source>
        <dbReference type="ARBA" id="ARBA00022448"/>
    </source>
</evidence>
<evidence type="ECO:0000256" key="2">
    <source>
        <dbReference type="ARBA" id="ARBA00007507"/>
    </source>
</evidence>
<feature type="binding site" evidence="17">
    <location>
        <position position="51"/>
    </location>
    <ligand>
        <name>Mg(2+)</name>
        <dbReference type="ChEBI" id="CHEBI:18420"/>
    </ligand>
</feature>
<dbReference type="Proteomes" id="UP000187203">
    <property type="component" value="Unassembled WGS sequence"/>
</dbReference>
<evidence type="ECO:0000313" key="19">
    <source>
        <dbReference type="EMBL" id="OMO58426.1"/>
    </source>
</evidence>
<keyword evidence="10 16" id="KW-0342">GTP-binding</keyword>
<feature type="binding site" evidence="14">
    <location>
        <position position="180"/>
    </location>
    <ligand>
        <name>Mg(2+)</name>
        <dbReference type="ChEBI" id="CHEBI:18420"/>
    </ligand>
</feature>
<comment type="subcellular location">
    <subcellularLocation>
        <location evidence="1">Endoplasmic reticulum membrane</location>
        <topology evidence="1">Peripheral membrane protein</topology>
    </subcellularLocation>
    <subcellularLocation>
        <location evidence="11">Golgi apparatus</location>
        <location evidence="11">Golgi stack membrane</location>
        <topology evidence="11">Peripheral membrane protein</topology>
    </subcellularLocation>
</comment>
<dbReference type="PRINTS" id="PR00328">
    <property type="entry name" value="SAR1GTPBP"/>
</dbReference>
<name>A0A1R3GK25_9ROSI</name>
<keyword evidence="14" id="KW-0460">Magnesium</keyword>
<feature type="binding site" evidence="16">
    <location>
        <begin position="27"/>
        <end position="34"/>
    </location>
    <ligand>
        <name>GTP</name>
        <dbReference type="ChEBI" id="CHEBI:37565"/>
    </ligand>
</feature>
<evidence type="ECO:0000256" key="17">
    <source>
        <dbReference type="PIRSR" id="PIRSR606689-2"/>
    </source>
</evidence>
<dbReference type="EMBL" id="AWUE01022418">
    <property type="protein sequence ID" value="OMO58426.1"/>
    <property type="molecule type" value="Genomic_DNA"/>
</dbReference>
<dbReference type="EC" id="3.6.5.2" evidence="3"/>
<evidence type="ECO:0000256" key="7">
    <source>
        <dbReference type="ARBA" id="ARBA00022892"/>
    </source>
</evidence>
<comment type="similarity">
    <text evidence="2 18">Belongs to the small GTPase superfamily. SAR1 family.</text>
</comment>
<dbReference type="InterPro" id="IPR005225">
    <property type="entry name" value="Small_GTP-bd"/>
</dbReference>
<dbReference type="SMART" id="SM00177">
    <property type="entry name" value="ARF"/>
    <property type="match status" value="2"/>
</dbReference>
<dbReference type="GO" id="GO:0046872">
    <property type="term" value="F:metal ion binding"/>
    <property type="evidence" value="ECO:0007669"/>
    <property type="project" value="UniProtKB-KW"/>
</dbReference>
<evidence type="ECO:0000256" key="11">
    <source>
        <dbReference type="ARBA" id="ARBA00037843"/>
    </source>
</evidence>
<evidence type="ECO:0000256" key="6">
    <source>
        <dbReference type="ARBA" id="ARBA00022824"/>
    </source>
</evidence>
<dbReference type="SMART" id="SM00178">
    <property type="entry name" value="SAR"/>
    <property type="match status" value="2"/>
</dbReference>
<feature type="binding site" evidence="15">
    <location>
        <position position="181"/>
    </location>
    <ligand>
        <name>GTP</name>
        <dbReference type="ChEBI" id="CHEBI:37565"/>
    </ligand>
</feature>
<dbReference type="PROSITE" id="PS51422">
    <property type="entry name" value="SAR1"/>
    <property type="match status" value="1"/>
</dbReference>
<dbReference type="InterPro" id="IPR027417">
    <property type="entry name" value="P-loop_NTPase"/>
</dbReference>
<dbReference type="Gene3D" id="3.40.50.300">
    <property type="entry name" value="P-loop containing nucleotide triphosphate hydrolases"/>
    <property type="match status" value="2"/>
</dbReference>
<evidence type="ECO:0000256" key="18">
    <source>
        <dbReference type="RuleBase" id="RU003926"/>
    </source>
</evidence>
<dbReference type="SUPFAM" id="SSF52540">
    <property type="entry name" value="P-loop containing nucleoside triphosphate hydrolases"/>
    <property type="match status" value="2"/>
</dbReference>
<feature type="binding site" evidence="16">
    <location>
        <position position="73"/>
    </location>
    <ligand>
        <name>GTP</name>
        <dbReference type="ChEBI" id="CHEBI:37565"/>
    </ligand>
</feature>
<evidence type="ECO:0000256" key="14">
    <source>
        <dbReference type="PIRSR" id="PIRSR606687-1"/>
    </source>
</evidence>
<keyword evidence="5 15" id="KW-0547">Nucleotide-binding</keyword>
<comment type="caution">
    <text evidence="19">The sequence shown here is derived from an EMBL/GenBank/DDBJ whole genome shotgun (WGS) entry which is preliminary data.</text>
</comment>
<dbReference type="GO" id="GO:0032580">
    <property type="term" value="C:Golgi cisterna membrane"/>
    <property type="evidence" value="ECO:0007669"/>
    <property type="project" value="UniProtKB-SubCell"/>
</dbReference>
<evidence type="ECO:0000256" key="10">
    <source>
        <dbReference type="ARBA" id="ARBA00023134"/>
    </source>
</evidence>
<evidence type="ECO:0000256" key="9">
    <source>
        <dbReference type="ARBA" id="ARBA00023034"/>
    </source>
</evidence>
<dbReference type="STRING" id="93759.A0A1R3GK25"/>
<organism evidence="19 20">
    <name type="scientific">Corchorus olitorius</name>
    <dbReference type="NCBI Taxonomy" id="93759"/>
    <lineage>
        <taxon>Eukaryota</taxon>
        <taxon>Viridiplantae</taxon>
        <taxon>Streptophyta</taxon>
        <taxon>Embryophyta</taxon>
        <taxon>Tracheophyta</taxon>
        <taxon>Spermatophyta</taxon>
        <taxon>Magnoliopsida</taxon>
        <taxon>eudicotyledons</taxon>
        <taxon>Gunneridae</taxon>
        <taxon>Pentapetalae</taxon>
        <taxon>rosids</taxon>
        <taxon>malvids</taxon>
        <taxon>Malvales</taxon>
        <taxon>Malvaceae</taxon>
        <taxon>Grewioideae</taxon>
        <taxon>Apeibeae</taxon>
        <taxon>Corchorus</taxon>
    </lineage>
</organism>
<dbReference type="GO" id="GO:0006886">
    <property type="term" value="P:intracellular protein transport"/>
    <property type="evidence" value="ECO:0007669"/>
    <property type="project" value="InterPro"/>
</dbReference>
<feature type="binding site" evidence="15">
    <location>
        <position position="185"/>
    </location>
    <ligand>
        <name>GTP</name>
        <dbReference type="ChEBI" id="CHEBI:37565"/>
    </ligand>
</feature>
<gene>
    <name evidence="19" type="ORF">COLO4_34654</name>
</gene>
<keyword evidence="20" id="KW-1185">Reference proteome</keyword>
<keyword evidence="9 18" id="KW-0333">Golgi apparatus</keyword>
<evidence type="ECO:0000256" key="16">
    <source>
        <dbReference type="PIRSR" id="PIRSR606689-1"/>
    </source>
</evidence>
<feature type="binding site" evidence="17">
    <location>
        <position position="34"/>
    </location>
    <ligand>
        <name>Mg(2+)</name>
        <dbReference type="ChEBI" id="CHEBI:18420"/>
    </ligand>
</feature>
<dbReference type="PANTHER" id="PTHR45684">
    <property type="entry name" value="RE74312P"/>
    <property type="match status" value="1"/>
</dbReference>
<sequence length="344" mass="39308">MFLWDWFYGVLASLGLWQKEAKILFLGLDNAGKTTLLHMLKDERLVQHQPTQHPTSEELSIGKIKFKAFDLGGHQIARRVWKDYYAKVDAVVYLVDAYDKERFAESKRELDALLSDESLANVPFLILGNKIDIPYAASEDELRYHLGLTNFTTGKGKVNLTDSSVRPLEKEAKILFLGLDNAGKTTLLHMLKDERLVQHQPTQYPTSEELSIGKIKFKAFDLGGHQIARRVWQDYYAKVDAVVYMVDAYDKDRFAESKRELDALLYDESLANVPFLILGNKIDLIDAASEDILRFYMGLTNFTTGKGKVNLEGTNVRPLEVFMCSIVRKMGYGDGFRWLSQYIK</sequence>
<feature type="binding site" evidence="16">
    <location>
        <begin position="129"/>
        <end position="132"/>
    </location>
    <ligand>
        <name>GTP</name>
        <dbReference type="ChEBI" id="CHEBI:37565"/>
    </ligand>
</feature>
<dbReference type="GO" id="GO:0003925">
    <property type="term" value="F:G protein activity"/>
    <property type="evidence" value="ECO:0007669"/>
    <property type="project" value="UniProtKB-EC"/>
</dbReference>
<protein>
    <recommendedName>
        <fullName evidence="3">small monomeric GTPase</fullName>
        <ecNumber evidence="3">3.6.5.2</ecNumber>
    </recommendedName>
</protein>
<dbReference type="GO" id="GO:0016192">
    <property type="term" value="P:vesicle-mediated transport"/>
    <property type="evidence" value="ECO:0007669"/>
    <property type="project" value="UniProtKB-KW"/>
</dbReference>
<comment type="function">
    <text evidence="13">Small GTPase that cycles between an active GTP-bound and an inactive GDP-bound state and mainly functions in vesicle-mediated endoplasmic reticulum (ER) to Golgi transport. The active GTP-bound form inserts into the endoplasmic reticulum membrane where it recruits the remainder of the coat protein complex II/COPII. The coat protein complex II assembling and polymerizing on endoplasmic reticulum membrane is responsible for both the sorting of cargos and the deformation and budding of membranes into vesicles destined to the Golgi.</text>
</comment>
<keyword evidence="14" id="KW-0479">Metal-binding</keyword>
<accession>A0A1R3GK25</accession>
<feature type="binding site" evidence="15">
    <location>
        <position position="326"/>
    </location>
    <ligand>
        <name>GTP</name>
        <dbReference type="ChEBI" id="CHEBI:37565"/>
    </ligand>
</feature>
<dbReference type="FunFam" id="3.40.50.300:FF:000261">
    <property type="entry name" value="GTP-binding protein SAR1A"/>
    <property type="match status" value="2"/>
</dbReference>
<dbReference type="InterPro" id="IPR006687">
    <property type="entry name" value="Small_GTPase_SAR1"/>
</dbReference>
<evidence type="ECO:0000256" key="8">
    <source>
        <dbReference type="ARBA" id="ARBA00022927"/>
    </source>
</evidence>
<reference evidence="20" key="1">
    <citation type="submission" date="2013-09" db="EMBL/GenBank/DDBJ databases">
        <title>Corchorus olitorius genome sequencing.</title>
        <authorList>
            <person name="Alam M."/>
            <person name="Haque M.S."/>
            <person name="Islam M.S."/>
            <person name="Emdad E.M."/>
            <person name="Islam M.M."/>
            <person name="Ahmed B."/>
            <person name="Halim A."/>
            <person name="Hossen Q.M.M."/>
            <person name="Hossain M.Z."/>
            <person name="Ahmed R."/>
            <person name="Khan M.M."/>
            <person name="Islam R."/>
            <person name="Rashid M.M."/>
            <person name="Khan S.A."/>
            <person name="Rahman M.S."/>
            <person name="Alam M."/>
            <person name="Yahiya A.S."/>
            <person name="Khan M.S."/>
            <person name="Azam M.S."/>
            <person name="Haque T."/>
            <person name="Lashkar M.Z.H."/>
            <person name="Akhand A.I."/>
            <person name="Morshed G."/>
            <person name="Roy S."/>
            <person name="Uddin K.S."/>
            <person name="Rabeya T."/>
            <person name="Hossain A.S."/>
            <person name="Chowdhury A."/>
            <person name="Snigdha A.R."/>
            <person name="Mortoza M.S."/>
            <person name="Matin S.A."/>
            <person name="Hoque S.M.E."/>
            <person name="Islam M.K."/>
            <person name="Roy D.K."/>
            <person name="Haider R."/>
            <person name="Moosa M.M."/>
            <person name="Elias S.M."/>
            <person name="Hasan A.M."/>
            <person name="Jahan S."/>
            <person name="Shafiuddin M."/>
            <person name="Mahmood N."/>
            <person name="Shommy N.S."/>
        </authorList>
    </citation>
    <scope>NUCLEOTIDE SEQUENCE [LARGE SCALE GENOMIC DNA]</scope>
    <source>
        <strain evidence="20">cv. O-4</strain>
    </source>
</reference>
<dbReference type="GO" id="GO:0005525">
    <property type="term" value="F:GTP binding"/>
    <property type="evidence" value="ECO:0007669"/>
    <property type="project" value="UniProtKB-KW"/>
</dbReference>
<keyword evidence="4 18" id="KW-0813">Transport</keyword>
<evidence type="ECO:0000256" key="5">
    <source>
        <dbReference type="ARBA" id="ARBA00022741"/>
    </source>
</evidence>
<keyword evidence="8 18" id="KW-0653">Protein transport</keyword>
<feature type="binding site" evidence="15">
    <location>
        <position position="184"/>
    </location>
    <ligand>
        <name>GTP</name>
        <dbReference type="ChEBI" id="CHEBI:37565"/>
    </ligand>
</feature>
<feature type="binding site" evidence="15">
    <location>
        <position position="186"/>
    </location>
    <ligand>
        <name>GTP</name>
        <dbReference type="ChEBI" id="CHEBI:37565"/>
    </ligand>
</feature>
<feature type="binding site" evidence="15">
    <location>
        <position position="327"/>
    </location>
    <ligand>
        <name>GTP</name>
        <dbReference type="ChEBI" id="CHEBI:37565"/>
    </ligand>
</feature>
<dbReference type="OrthoDB" id="1685145at2759"/>
<dbReference type="AlphaFoldDB" id="A0A1R3GK25"/>
<feature type="binding site" evidence="15">
    <location>
        <position position="283"/>
    </location>
    <ligand>
        <name>GTP</name>
        <dbReference type="ChEBI" id="CHEBI:37565"/>
    </ligand>
</feature>
<proteinExistence type="inferred from homology"/>
<dbReference type="NCBIfam" id="TIGR00231">
    <property type="entry name" value="small_GTP"/>
    <property type="match status" value="2"/>
</dbReference>
<feature type="binding site" evidence="15">
    <location>
        <position position="280"/>
    </location>
    <ligand>
        <name>GTP</name>
        <dbReference type="ChEBI" id="CHEBI:37565"/>
    </ligand>
</feature>
<feature type="binding site" evidence="15">
    <location>
        <position position="183"/>
    </location>
    <ligand>
        <name>GTP</name>
        <dbReference type="ChEBI" id="CHEBI:37565"/>
    </ligand>
</feature>
<evidence type="ECO:0000256" key="13">
    <source>
        <dbReference type="ARBA" id="ARBA00057753"/>
    </source>
</evidence>
<evidence type="ECO:0000256" key="12">
    <source>
        <dbReference type="ARBA" id="ARBA00047660"/>
    </source>
</evidence>
<feature type="binding site" evidence="15">
    <location>
        <position position="281"/>
    </location>
    <ligand>
        <name>GTP</name>
        <dbReference type="ChEBI" id="CHEBI:37565"/>
    </ligand>
</feature>
<dbReference type="InterPro" id="IPR006689">
    <property type="entry name" value="Small_GTPase_ARF/SAR"/>
</dbReference>
<comment type="catalytic activity">
    <reaction evidence="12">
        <text>GTP + H2O = GDP + phosphate + H(+)</text>
        <dbReference type="Rhea" id="RHEA:19669"/>
        <dbReference type="ChEBI" id="CHEBI:15377"/>
        <dbReference type="ChEBI" id="CHEBI:15378"/>
        <dbReference type="ChEBI" id="CHEBI:37565"/>
        <dbReference type="ChEBI" id="CHEBI:43474"/>
        <dbReference type="ChEBI" id="CHEBI:58189"/>
        <dbReference type="EC" id="3.6.5.2"/>
    </reaction>
    <physiologicalReaction direction="left-to-right" evidence="12">
        <dbReference type="Rhea" id="RHEA:19670"/>
    </physiologicalReaction>
</comment>
<evidence type="ECO:0000256" key="1">
    <source>
        <dbReference type="ARBA" id="ARBA00004406"/>
    </source>
</evidence>
<keyword evidence="7 18" id="KW-0931">ER-Golgi transport</keyword>
<keyword evidence="6 18" id="KW-0256">Endoplasmic reticulum</keyword>
<evidence type="ECO:0000256" key="15">
    <source>
        <dbReference type="PIRSR" id="PIRSR606687-2"/>
    </source>
</evidence>
<dbReference type="Pfam" id="PF00025">
    <property type="entry name" value="Arf"/>
    <property type="match status" value="2"/>
</dbReference>
<dbReference type="PROSITE" id="PS51417">
    <property type="entry name" value="ARF"/>
    <property type="match status" value="2"/>
</dbReference>
<evidence type="ECO:0000256" key="3">
    <source>
        <dbReference type="ARBA" id="ARBA00011984"/>
    </source>
</evidence>
<dbReference type="GO" id="GO:0005789">
    <property type="term" value="C:endoplasmic reticulum membrane"/>
    <property type="evidence" value="ECO:0007669"/>
    <property type="project" value="UniProtKB-SubCell"/>
</dbReference>